<dbReference type="Proteomes" id="UP000324222">
    <property type="component" value="Unassembled WGS sequence"/>
</dbReference>
<gene>
    <name evidence="1" type="ORF">E2C01_098991</name>
</gene>
<comment type="caution">
    <text evidence="1">The sequence shown here is derived from an EMBL/GenBank/DDBJ whole genome shotgun (WGS) entry which is preliminary data.</text>
</comment>
<reference evidence="1 2" key="1">
    <citation type="submission" date="2019-05" db="EMBL/GenBank/DDBJ databases">
        <title>Another draft genome of Portunus trituberculatus and its Hox gene families provides insights of decapod evolution.</title>
        <authorList>
            <person name="Jeong J.-H."/>
            <person name="Song I."/>
            <person name="Kim S."/>
            <person name="Choi T."/>
            <person name="Kim D."/>
            <person name="Ryu S."/>
            <person name="Kim W."/>
        </authorList>
    </citation>
    <scope>NUCLEOTIDE SEQUENCE [LARGE SCALE GENOMIC DNA]</scope>
    <source>
        <tissue evidence="1">Muscle</tissue>
    </source>
</reference>
<dbReference type="AlphaFoldDB" id="A0A5B7K9T7"/>
<keyword evidence="2" id="KW-1185">Reference proteome</keyword>
<proteinExistence type="predicted"/>
<evidence type="ECO:0000313" key="1">
    <source>
        <dbReference type="EMBL" id="MPD03357.1"/>
    </source>
</evidence>
<dbReference type="EMBL" id="VSRR010135797">
    <property type="protein sequence ID" value="MPD03357.1"/>
    <property type="molecule type" value="Genomic_DNA"/>
</dbReference>
<accession>A0A5B7K9T7</accession>
<sequence length="130" mass="14804">MFSLLDHPSHPFLSPQSIREATRKIQKLNVVGKHEYDLPPDIESKLDDQRLIIRRAETSKVKMECKIEVLKEGGVEVEDYAKSLDSDSLGVEVETSLSRSESTLSVREEVRHRVHCIALCKFVCVHLCLC</sequence>
<organism evidence="1 2">
    <name type="scientific">Portunus trituberculatus</name>
    <name type="common">Swimming crab</name>
    <name type="synonym">Neptunus trituberculatus</name>
    <dbReference type="NCBI Taxonomy" id="210409"/>
    <lineage>
        <taxon>Eukaryota</taxon>
        <taxon>Metazoa</taxon>
        <taxon>Ecdysozoa</taxon>
        <taxon>Arthropoda</taxon>
        <taxon>Crustacea</taxon>
        <taxon>Multicrustacea</taxon>
        <taxon>Malacostraca</taxon>
        <taxon>Eumalacostraca</taxon>
        <taxon>Eucarida</taxon>
        <taxon>Decapoda</taxon>
        <taxon>Pleocyemata</taxon>
        <taxon>Brachyura</taxon>
        <taxon>Eubrachyura</taxon>
        <taxon>Portunoidea</taxon>
        <taxon>Portunidae</taxon>
        <taxon>Portuninae</taxon>
        <taxon>Portunus</taxon>
    </lineage>
</organism>
<evidence type="ECO:0000313" key="2">
    <source>
        <dbReference type="Proteomes" id="UP000324222"/>
    </source>
</evidence>
<protein>
    <submittedName>
        <fullName evidence="1">Uncharacterized protein</fullName>
    </submittedName>
</protein>
<dbReference type="OrthoDB" id="10065861at2759"/>
<name>A0A5B7K9T7_PORTR</name>